<keyword evidence="1" id="KW-0732">Signal</keyword>
<proteinExistence type="predicted"/>
<dbReference type="EMBL" id="NMUH01005071">
    <property type="protein sequence ID" value="MQM11718.1"/>
    <property type="molecule type" value="Genomic_DNA"/>
</dbReference>
<accession>A0A843WYP1</accession>
<name>A0A843WYP1_COLES</name>
<keyword evidence="3" id="KW-1185">Reference proteome</keyword>
<organism evidence="2 3">
    <name type="scientific">Colocasia esculenta</name>
    <name type="common">Wild taro</name>
    <name type="synonym">Arum esculentum</name>
    <dbReference type="NCBI Taxonomy" id="4460"/>
    <lineage>
        <taxon>Eukaryota</taxon>
        <taxon>Viridiplantae</taxon>
        <taxon>Streptophyta</taxon>
        <taxon>Embryophyta</taxon>
        <taxon>Tracheophyta</taxon>
        <taxon>Spermatophyta</taxon>
        <taxon>Magnoliopsida</taxon>
        <taxon>Liliopsida</taxon>
        <taxon>Araceae</taxon>
        <taxon>Aroideae</taxon>
        <taxon>Colocasieae</taxon>
        <taxon>Colocasia</taxon>
    </lineage>
</organism>
<dbReference type="AlphaFoldDB" id="A0A843WYP1"/>
<protein>
    <recommendedName>
        <fullName evidence="4">Secreted protein</fullName>
    </recommendedName>
</protein>
<evidence type="ECO:0008006" key="4">
    <source>
        <dbReference type="Google" id="ProtNLM"/>
    </source>
</evidence>
<evidence type="ECO:0000256" key="1">
    <source>
        <dbReference type="SAM" id="SignalP"/>
    </source>
</evidence>
<feature type="chain" id="PRO_5032528288" description="Secreted protein" evidence="1">
    <location>
        <begin position="18"/>
        <end position="108"/>
    </location>
</feature>
<feature type="signal peptide" evidence="1">
    <location>
        <begin position="1"/>
        <end position="17"/>
    </location>
</feature>
<reference evidence="2" key="1">
    <citation type="submission" date="2017-07" db="EMBL/GenBank/DDBJ databases">
        <title>Taro Niue Genome Assembly and Annotation.</title>
        <authorList>
            <person name="Atibalentja N."/>
            <person name="Keating K."/>
            <person name="Fields C.J."/>
        </authorList>
    </citation>
    <scope>NUCLEOTIDE SEQUENCE</scope>
    <source>
        <strain evidence="2">Niue_2</strain>
        <tissue evidence="2">Leaf</tissue>
    </source>
</reference>
<gene>
    <name evidence="2" type="ORF">Taro_044626</name>
</gene>
<dbReference type="Proteomes" id="UP000652761">
    <property type="component" value="Unassembled WGS sequence"/>
</dbReference>
<evidence type="ECO:0000313" key="3">
    <source>
        <dbReference type="Proteomes" id="UP000652761"/>
    </source>
</evidence>
<sequence length="108" mass="12308">MILSCISLSTLFLIVSARTPFKCSTMSRFTSAGIDWQPCTSWYLASRPLARGKNGRNKGFRRETLWSRFTGCRSTLKGVDRVGSWRIRRSESGWIESNPICSIRLVRS</sequence>
<evidence type="ECO:0000313" key="2">
    <source>
        <dbReference type="EMBL" id="MQM11718.1"/>
    </source>
</evidence>
<comment type="caution">
    <text evidence="2">The sequence shown here is derived from an EMBL/GenBank/DDBJ whole genome shotgun (WGS) entry which is preliminary data.</text>
</comment>